<dbReference type="PANTHER" id="PTHR12059:SF5">
    <property type="entry name" value="LARGE RIBOSOMAL SUBUNIT PROTEIN UL23M"/>
    <property type="match status" value="1"/>
</dbReference>
<dbReference type="SUPFAM" id="SSF54189">
    <property type="entry name" value="Ribosomal proteins S24e, L23 and L15e"/>
    <property type="match status" value="1"/>
</dbReference>
<dbReference type="GO" id="GO:0005840">
    <property type="term" value="C:ribosome"/>
    <property type="evidence" value="ECO:0007669"/>
    <property type="project" value="UniProtKB-KW"/>
</dbReference>
<dbReference type="Gene3D" id="3.30.70.330">
    <property type="match status" value="1"/>
</dbReference>
<evidence type="ECO:0000256" key="3">
    <source>
        <dbReference type="ARBA" id="ARBA00023274"/>
    </source>
</evidence>
<dbReference type="STRING" id="105231.A0A1Y1ICD0"/>
<comment type="similarity">
    <text evidence="1">Belongs to the universal ribosomal protein uL23 family.</text>
</comment>
<dbReference type="GO" id="GO:0006412">
    <property type="term" value="P:translation"/>
    <property type="evidence" value="ECO:0007669"/>
    <property type="project" value="InterPro"/>
</dbReference>
<dbReference type="GO" id="GO:0003735">
    <property type="term" value="F:structural constituent of ribosome"/>
    <property type="evidence" value="ECO:0007669"/>
    <property type="project" value="InterPro"/>
</dbReference>
<dbReference type="InterPro" id="IPR012677">
    <property type="entry name" value="Nucleotide-bd_a/b_plait_sf"/>
</dbReference>
<protein>
    <recommendedName>
        <fullName evidence="4">Large ribosomal subunit protein uL23m</fullName>
    </recommendedName>
</protein>
<reference evidence="5 6" key="1">
    <citation type="journal article" date="2014" name="Nat. Commun.">
        <title>Klebsormidium flaccidum genome reveals primary factors for plant terrestrial adaptation.</title>
        <authorList>
            <person name="Hori K."/>
            <person name="Maruyama F."/>
            <person name="Fujisawa T."/>
            <person name="Togashi T."/>
            <person name="Yamamoto N."/>
            <person name="Seo M."/>
            <person name="Sato S."/>
            <person name="Yamada T."/>
            <person name="Mori H."/>
            <person name="Tajima N."/>
            <person name="Moriyama T."/>
            <person name="Ikeuchi M."/>
            <person name="Watanabe M."/>
            <person name="Wada H."/>
            <person name="Kobayashi K."/>
            <person name="Saito M."/>
            <person name="Masuda T."/>
            <person name="Sasaki-Sekimoto Y."/>
            <person name="Mashiguchi K."/>
            <person name="Awai K."/>
            <person name="Shimojima M."/>
            <person name="Masuda S."/>
            <person name="Iwai M."/>
            <person name="Nobusawa T."/>
            <person name="Narise T."/>
            <person name="Kondo S."/>
            <person name="Saito H."/>
            <person name="Sato R."/>
            <person name="Murakawa M."/>
            <person name="Ihara Y."/>
            <person name="Oshima-Yamada Y."/>
            <person name="Ohtaka K."/>
            <person name="Satoh M."/>
            <person name="Sonobe K."/>
            <person name="Ishii M."/>
            <person name="Ohtani R."/>
            <person name="Kanamori-Sato M."/>
            <person name="Honoki R."/>
            <person name="Miyazaki D."/>
            <person name="Mochizuki H."/>
            <person name="Umetsu J."/>
            <person name="Higashi K."/>
            <person name="Shibata D."/>
            <person name="Kamiya Y."/>
            <person name="Sato N."/>
            <person name="Nakamura Y."/>
            <person name="Tabata S."/>
            <person name="Ida S."/>
            <person name="Kurokawa K."/>
            <person name="Ohta H."/>
        </authorList>
    </citation>
    <scope>NUCLEOTIDE SEQUENCE [LARGE SCALE GENOMIC DNA]</scope>
    <source>
        <strain evidence="5 6">NIES-2285</strain>
    </source>
</reference>
<sequence length="99" mass="11436">MGRLVHLANLPLRLVRPKFRENITEAVFKTIPSVTKIEIRAFLQKVYGLEIASLETLNYEGEKKRKGATTYFYREPDWKKVYNIFPQASSLAHLPSLKG</sequence>
<keyword evidence="6" id="KW-1185">Reference proteome</keyword>
<dbReference type="OMA" id="VNTLNME"/>
<proteinExistence type="inferred from homology"/>
<gene>
    <name evidence="5" type="ORF">KFL_003310010</name>
</gene>
<evidence type="ECO:0000256" key="2">
    <source>
        <dbReference type="ARBA" id="ARBA00022980"/>
    </source>
</evidence>
<evidence type="ECO:0000256" key="4">
    <source>
        <dbReference type="ARBA" id="ARBA00039977"/>
    </source>
</evidence>
<evidence type="ECO:0000256" key="1">
    <source>
        <dbReference type="ARBA" id="ARBA00006700"/>
    </source>
</evidence>
<keyword evidence="3" id="KW-0687">Ribonucleoprotein</keyword>
<dbReference type="InterPro" id="IPR013025">
    <property type="entry name" value="Ribosomal_uL23-like"/>
</dbReference>
<dbReference type="OrthoDB" id="275582at2759"/>
<name>A0A1Y1ICD0_KLENI</name>
<dbReference type="PANTHER" id="PTHR12059">
    <property type="entry name" value="RIBOSOMAL PROTEIN L23-RELATED"/>
    <property type="match status" value="1"/>
</dbReference>
<keyword evidence="2 5" id="KW-0689">Ribosomal protein</keyword>
<dbReference type="Pfam" id="PF00276">
    <property type="entry name" value="Ribosomal_L23"/>
    <property type="match status" value="1"/>
</dbReference>
<evidence type="ECO:0000313" key="6">
    <source>
        <dbReference type="Proteomes" id="UP000054558"/>
    </source>
</evidence>
<dbReference type="GO" id="GO:1990904">
    <property type="term" value="C:ribonucleoprotein complex"/>
    <property type="evidence" value="ECO:0007669"/>
    <property type="project" value="UniProtKB-KW"/>
</dbReference>
<dbReference type="Proteomes" id="UP000054558">
    <property type="component" value="Unassembled WGS sequence"/>
</dbReference>
<evidence type="ECO:0000313" key="5">
    <source>
        <dbReference type="EMBL" id="GAQ87089.1"/>
    </source>
</evidence>
<dbReference type="EMBL" id="DF237280">
    <property type="protein sequence ID" value="GAQ87089.1"/>
    <property type="molecule type" value="Genomic_DNA"/>
</dbReference>
<accession>A0A1Y1ICD0</accession>
<organism evidence="5 6">
    <name type="scientific">Klebsormidium nitens</name>
    <name type="common">Green alga</name>
    <name type="synonym">Ulothrix nitens</name>
    <dbReference type="NCBI Taxonomy" id="105231"/>
    <lineage>
        <taxon>Eukaryota</taxon>
        <taxon>Viridiplantae</taxon>
        <taxon>Streptophyta</taxon>
        <taxon>Klebsormidiophyceae</taxon>
        <taxon>Klebsormidiales</taxon>
        <taxon>Klebsormidiaceae</taxon>
        <taxon>Klebsormidium</taxon>
    </lineage>
</organism>
<dbReference type="AlphaFoldDB" id="A0A1Y1ICD0"/>
<dbReference type="InterPro" id="IPR012678">
    <property type="entry name" value="Ribosomal_uL23/eL15/eS24_sf"/>
</dbReference>